<gene>
    <name evidence="2" type="ORF">PR048_020580</name>
</gene>
<evidence type="ECO:0000256" key="1">
    <source>
        <dbReference type="SAM" id="MobiDB-lite"/>
    </source>
</evidence>
<proteinExistence type="predicted"/>
<evidence type="ECO:0000313" key="3">
    <source>
        <dbReference type="Proteomes" id="UP001159363"/>
    </source>
</evidence>
<feature type="compositionally biased region" description="Basic and acidic residues" evidence="1">
    <location>
        <begin position="465"/>
        <end position="474"/>
    </location>
</feature>
<comment type="caution">
    <text evidence="2">The sequence shown here is derived from an EMBL/GenBank/DDBJ whole genome shotgun (WGS) entry which is preliminary data.</text>
</comment>
<evidence type="ECO:0000313" key="2">
    <source>
        <dbReference type="EMBL" id="KAJ8879959.1"/>
    </source>
</evidence>
<feature type="compositionally biased region" description="Polar residues" evidence="1">
    <location>
        <begin position="442"/>
        <end position="456"/>
    </location>
</feature>
<feature type="region of interest" description="Disordered" evidence="1">
    <location>
        <begin position="442"/>
        <end position="478"/>
    </location>
</feature>
<name>A0ABQ9H6Q6_9NEOP</name>
<protein>
    <submittedName>
        <fullName evidence="2">Uncharacterized protein</fullName>
    </submittedName>
</protein>
<keyword evidence="3" id="KW-1185">Reference proteome</keyword>
<sequence length="884" mass="98573">MYTVLQSDKMSESINKLIRTVGKYVPGVLRVFRLLRAARHSRPVGATSQPTKVIEMNMERHRNEDAGETGDPRENPPTNCIHLELMDVYFEVRRFHAKVLQLHTHSALTKLTVRCRKLIPSSGCLVTIACVIGAHRRGKSVLAAVDAVLQNVCRLATGCGNRRDISSCEKKAILSCRPASRPKAENSIADPTPTTNRQRRCSGLVEGSPVASSWFETRSEIASKIDTENCCTVLVQNWMGDRDEVHFEPPKLAVPKLDPRLAAIVDKFVTSSKRHRHIRLKELNGFSFRQLSEDWKGSKVNLLLDGLSQPESWATKMAVSESRFSIGCSIDVEATPFLSALLMIGAHSCEGLIYWRRVTQGTPDKLRSNDKHFAERKFDRCDSGSRLSGESQTKKTECDVRSCTAVSRAGWYPRVMSRGRHARCCCSGHVCVQAKFATPRIVTQNSPPRDTDKPSSSFPPQPTRPSRDTSRHAPESTTCVLLEGPANSRLRASIATDPCLDIDRPFWEDEFLADEILIVSEKLNSDRLTHVTDCLHPKTTAQQPNEACKCAYRILKILKNTEVTQTLNSANSSHPRQLKGVIFYQHVGTLFANQRIVTYSPASGPTNREPFAACSSQSDTRLLGTEAKQPLLTNTPAKRRHWPAKMAKRRSPSSPWQPARAQVAVEPIGSLTQHAVANQAKGPLPEREWDYVAARPRSRCEGAIRATLTRTPSASSLLCARRAVFPSGDDALVARGSDSLTSNMVDGSLKYLVRHRPMRTVAMAVHDQVSTFEINLIKKVTAPTCLYGCTETPYDQVKLCRERKINIKASDRFNAGRIPLGTENAYLWLYFQLILLTCRRSGSLSKSRRRNMAAMDNEEVTWLLYAEYALYGTPADAIIPAENR</sequence>
<dbReference type="EMBL" id="JARBHB010000007">
    <property type="protein sequence ID" value="KAJ8879959.1"/>
    <property type="molecule type" value="Genomic_DNA"/>
</dbReference>
<organism evidence="2 3">
    <name type="scientific">Dryococelus australis</name>
    <dbReference type="NCBI Taxonomy" id="614101"/>
    <lineage>
        <taxon>Eukaryota</taxon>
        <taxon>Metazoa</taxon>
        <taxon>Ecdysozoa</taxon>
        <taxon>Arthropoda</taxon>
        <taxon>Hexapoda</taxon>
        <taxon>Insecta</taxon>
        <taxon>Pterygota</taxon>
        <taxon>Neoptera</taxon>
        <taxon>Polyneoptera</taxon>
        <taxon>Phasmatodea</taxon>
        <taxon>Verophasmatodea</taxon>
        <taxon>Anareolatae</taxon>
        <taxon>Phasmatidae</taxon>
        <taxon>Eurycanthinae</taxon>
        <taxon>Dryococelus</taxon>
    </lineage>
</organism>
<reference evidence="2 3" key="1">
    <citation type="submission" date="2023-02" db="EMBL/GenBank/DDBJ databases">
        <title>LHISI_Scaffold_Assembly.</title>
        <authorList>
            <person name="Stuart O.P."/>
            <person name="Cleave R."/>
            <person name="Magrath M.J.L."/>
            <person name="Mikheyev A.S."/>
        </authorList>
    </citation>
    <scope>NUCLEOTIDE SEQUENCE [LARGE SCALE GENOMIC DNA]</scope>
    <source>
        <strain evidence="2">Daus_M_001</strain>
        <tissue evidence="2">Leg muscle</tissue>
    </source>
</reference>
<accession>A0ABQ9H6Q6</accession>
<dbReference type="Proteomes" id="UP001159363">
    <property type="component" value="Chromosome 6"/>
</dbReference>